<proteinExistence type="predicted"/>
<evidence type="ECO:0000313" key="1">
    <source>
        <dbReference type="EMBL" id="MFI7444969.1"/>
    </source>
</evidence>
<dbReference type="Pfam" id="PF19465">
    <property type="entry name" value="DUF6002"/>
    <property type="match status" value="1"/>
</dbReference>
<reference evidence="1 2" key="1">
    <citation type="submission" date="2024-10" db="EMBL/GenBank/DDBJ databases">
        <title>The Natural Products Discovery Center: Release of the First 8490 Sequenced Strains for Exploring Actinobacteria Biosynthetic Diversity.</title>
        <authorList>
            <person name="Kalkreuter E."/>
            <person name="Kautsar S.A."/>
            <person name="Yang D."/>
            <person name="Bader C.D."/>
            <person name="Teijaro C.N."/>
            <person name="Fluegel L."/>
            <person name="Davis C.M."/>
            <person name="Simpson J.R."/>
            <person name="Lauterbach L."/>
            <person name="Steele A.D."/>
            <person name="Gui C."/>
            <person name="Meng S."/>
            <person name="Li G."/>
            <person name="Viehrig K."/>
            <person name="Ye F."/>
            <person name="Su P."/>
            <person name="Kiefer A.F."/>
            <person name="Nichols A."/>
            <person name="Cepeda A.J."/>
            <person name="Yan W."/>
            <person name="Fan B."/>
            <person name="Jiang Y."/>
            <person name="Adhikari A."/>
            <person name="Zheng C.-J."/>
            <person name="Schuster L."/>
            <person name="Cowan T.M."/>
            <person name="Smanski M.J."/>
            <person name="Chevrette M.G."/>
            <person name="De Carvalho L.P.S."/>
            <person name="Shen B."/>
        </authorList>
    </citation>
    <scope>NUCLEOTIDE SEQUENCE [LARGE SCALE GENOMIC DNA]</scope>
    <source>
        <strain evidence="1 2">NPDC049503</strain>
    </source>
</reference>
<sequence length="455" mass="49084">MTDDQIMTNVLVRYHALLRQAAQIVRSERATAPPPVTLDLPEPDERLTAFYDVSDMSLTPLGERDGRRLFLLDLMRNPGTMTTKTPASLLMVARAAAHVRATGERLIIVTPTSGNKGTALRDAVARAYAHGLVTPDELRVVIVVPERSRGKLRACPLSRDPALSAANPIALARVQTPGDVKPLSQRAVEAYGAAIHADTGFRLWYTLDLDNYRIADAARAFAEAELMPITPGSRPRVHAHAVSSAYGLLGYHLGHRVLTERRPQSLPAPARHPGFFLIQQLSTPDMVLSLTKGGTARTLLPRYEADGGLWRQSADPAFPSVTEDPAEEIDATFYTRAPVTSPQVNRIIGEFGGGGVVVSRYECVQRYDTVRALARQAGVELPGDPADIREWSLVKALAGALTGIERGLLAPGTDVIVHASGFYSDAVLPPLAEHETTPVDGEDELVKLLMAAAAG</sequence>
<organism evidence="1 2">
    <name type="scientific">Nonomuraea indica</name>
    <dbReference type="NCBI Taxonomy" id="1581193"/>
    <lineage>
        <taxon>Bacteria</taxon>
        <taxon>Bacillati</taxon>
        <taxon>Actinomycetota</taxon>
        <taxon>Actinomycetes</taxon>
        <taxon>Streptosporangiales</taxon>
        <taxon>Streptosporangiaceae</taxon>
        <taxon>Nonomuraea</taxon>
    </lineage>
</organism>
<protein>
    <submittedName>
        <fullName evidence="1">DUF6002 family protein</fullName>
    </submittedName>
</protein>
<dbReference type="InterPro" id="IPR036052">
    <property type="entry name" value="TrpB-like_PALP_sf"/>
</dbReference>
<gene>
    <name evidence="1" type="ORF">ACIBP5_33785</name>
</gene>
<dbReference type="InterPro" id="IPR046044">
    <property type="entry name" value="DUF6002"/>
</dbReference>
<name>A0ABW8ADW3_9ACTN</name>
<keyword evidence="2" id="KW-1185">Reference proteome</keyword>
<dbReference type="RefSeq" id="WP_397025325.1">
    <property type="nucleotide sequence ID" value="NZ_JBITMB010000010.1"/>
</dbReference>
<accession>A0ABW8ADW3</accession>
<comment type="caution">
    <text evidence="1">The sequence shown here is derived from an EMBL/GenBank/DDBJ whole genome shotgun (WGS) entry which is preliminary data.</text>
</comment>
<dbReference type="SUPFAM" id="SSF53686">
    <property type="entry name" value="Tryptophan synthase beta subunit-like PLP-dependent enzymes"/>
    <property type="match status" value="1"/>
</dbReference>
<dbReference type="EMBL" id="JBITMB010000010">
    <property type="protein sequence ID" value="MFI7444969.1"/>
    <property type="molecule type" value="Genomic_DNA"/>
</dbReference>
<evidence type="ECO:0000313" key="2">
    <source>
        <dbReference type="Proteomes" id="UP001612928"/>
    </source>
</evidence>
<dbReference type="Proteomes" id="UP001612928">
    <property type="component" value="Unassembled WGS sequence"/>
</dbReference>